<dbReference type="Pfam" id="PF04607">
    <property type="entry name" value="RelA_SpoT"/>
    <property type="match status" value="1"/>
</dbReference>
<dbReference type="PANTHER" id="PTHR41773:SF1">
    <property type="entry name" value="RELA_SPOT DOMAIN-CONTAINING PROTEIN"/>
    <property type="match status" value="1"/>
</dbReference>
<dbReference type="CDD" id="cd05399">
    <property type="entry name" value="NT_Rel-Spo_like"/>
    <property type="match status" value="1"/>
</dbReference>
<dbReference type="SUPFAM" id="SSF81301">
    <property type="entry name" value="Nucleotidyltransferase"/>
    <property type="match status" value="1"/>
</dbReference>
<evidence type="ECO:0000313" key="3">
    <source>
        <dbReference type="EMBL" id="MCY6483889.1"/>
    </source>
</evidence>
<dbReference type="EMBL" id="JAPQER010000002">
    <property type="protein sequence ID" value="MCY6483889.1"/>
    <property type="molecule type" value="Genomic_DNA"/>
</dbReference>
<dbReference type="PANTHER" id="PTHR41773">
    <property type="entry name" value="GTP PYROPHOSPHATASE-RELATED"/>
    <property type="match status" value="1"/>
</dbReference>
<evidence type="ECO:0000256" key="1">
    <source>
        <dbReference type="ARBA" id="ARBA00004976"/>
    </source>
</evidence>
<reference evidence="3" key="1">
    <citation type="submission" date="2022-12" db="EMBL/GenBank/DDBJ databases">
        <authorList>
            <person name="Wang J."/>
        </authorList>
    </citation>
    <scope>NUCLEOTIDE SEQUENCE</scope>
    <source>
        <strain evidence="3">HY-45-18</strain>
    </source>
</reference>
<proteinExistence type="predicted"/>
<evidence type="ECO:0000259" key="2">
    <source>
        <dbReference type="SMART" id="SM00954"/>
    </source>
</evidence>
<comment type="caution">
    <text evidence="3">The sequence shown here is derived from an EMBL/GenBank/DDBJ whole genome shotgun (WGS) entry which is preliminary data.</text>
</comment>
<organism evidence="3 4">
    <name type="scientific">Clostridium aestuarii</name>
    <dbReference type="NCBI Taxonomy" id="338193"/>
    <lineage>
        <taxon>Bacteria</taxon>
        <taxon>Bacillati</taxon>
        <taxon>Bacillota</taxon>
        <taxon>Clostridia</taxon>
        <taxon>Eubacteriales</taxon>
        <taxon>Clostridiaceae</taxon>
        <taxon>Clostridium</taxon>
    </lineage>
</organism>
<dbReference type="Proteomes" id="UP001078443">
    <property type="component" value="Unassembled WGS sequence"/>
</dbReference>
<gene>
    <name evidence="3" type="ORF">OW763_05950</name>
</gene>
<evidence type="ECO:0000313" key="4">
    <source>
        <dbReference type="Proteomes" id="UP001078443"/>
    </source>
</evidence>
<dbReference type="InterPro" id="IPR043519">
    <property type="entry name" value="NT_sf"/>
</dbReference>
<comment type="pathway">
    <text evidence="1">Purine metabolism; ppGpp biosynthesis; ppGpp from GTP: step 1/2.</text>
</comment>
<name>A0ABT4CY10_9CLOT</name>
<protein>
    <recommendedName>
        <fullName evidence="2">RelA/SpoT domain-containing protein</fullName>
    </recommendedName>
</protein>
<sequence>MTEQEFKEKFESDKIKFNIWGKYVENYIKTKLEERVDNIKEFLKIPCEPRVKKTESLIEKAFYRDKNYINPYDEITDKVGIRFVVLIVENIRIIKDIIEENKQWEVSKDRDFEKEREENPTIFDYESVHYIVRNKEQLNLKDAIIQARTPCEIQIRTLLQHAYSELTHDTIYKPKTKVNSSVKRIVARSMALIETTDSLFKEVNNMIFEEEKEYIDLLPELKAIYSEIINLEFEYEKKLNIFILDSYKEILKDIKAKDIRSFVYDNCNIKKNYNIKEIIKENYHTNLIYRQPIVILIYYLIRKKRNVCRKFWPFPPDELECFYTDLGYSFNYKF</sequence>
<dbReference type="SMART" id="SM00954">
    <property type="entry name" value="RelA_SpoT"/>
    <property type="match status" value="1"/>
</dbReference>
<dbReference type="RefSeq" id="WP_268040163.1">
    <property type="nucleotide sequence ID" value="NZ_JAPQER010000002.1"/>
</dbReference>
<dbReference type="Gene3D" id="3.30.460.10">
    <property type="entry name" value="Beta Polymerase, domain 2"/>
    <property type="match status" value="1"/>
</dbReference>
<keyword evidence="4" id="KW-1185">Reference proteome</keyword>
<feature type="domain" description="RelA/SpoT" evidence="2">
    <location>
        <begin position="49"/>
        <end position="178"/>
    </location>
</feature>
<accession>A0ABT4CY10</accession>
<dbReference type="InterPro" id="IPR007685">
    <property type="entry name" value="RelA_SpoT"/>
</dbReference>